<evidence type="ECO:0000256" key="1">
    <source>
        <dbReference type="ARBA" id="ARBA00022490"/>
    </source>
</evidence>
<evidence type="ECO:0000256" key="5">
    <source>
        <dbReference type="ARBA" id="ARBA00048267"/>
    </source>
</evidence>
<dbReference type="Pfam" id="PF00072">
    <property type="entry name" value="Response_reg"/>
    <property type="match status" value="1"/>
</dbReference>
<evidence type="ECO:0000256" key="6">
    <source>
        <dbReference type="PROSITE-ProRule" id="PRU00050"/>
    </source>
</evidence>
<feature type="modified residue" description="4-aspartylphosphate" evidence="7">
    <location>
        <position position="56"/>
    </location>
</feature>
<dbReference type="InterPro" id="IPR008248">
    <property type="entry name" value="CheB-like"/>
</dbReference>
<dbReference type="GO" id="GO:0006935">
    <property type="term" value="P:chemotaxis"/>
    <property type="evidence" value="ECO:0007669"/>
    <property type="project" value="UniProtKB-UniRule"/>
</dbReference>
<keyword evidence="1" id="KW-0963">Cytoplasm</keyword>
<organism evidence="10">
    <name type="scientific">Thermohahella caldifontis</name>
    <dbReference type="NCBI Taxonomy" id="3142973"/>
    <lineage>
        <taxon>Bacteria</taxon>
        <taxon>Pseudomonadati</taxon>
        <taxon>Pseudomonadota</taxon>
        <taxon>Gammaproteobacteria</taxon>
        <taxon>Oceanospirillales</taxon>
        <taxon>Hahellaceae</taxon>
        <taxon>Thermohahella</taxon>
    </lineage>
</organism>
<keyword evidence="2 6" id="KW-0145">Chemotaxis</keyword>
<feature type="domain" description="Response regulatory" evidence="8">
    <location>
        <begin position="5"/>
        <end position="124"/>
    </location>
</feature>
<dbReference type="PIRSF" id="PIRSF000876">
    <property type="entry name" value="RR_chemtxs_CheB"/>
    <property type="match status" value="1"/>
</dbReference>
<keyword evidence="3 6" id="KW-0378">Hydrolase</keyword>
<dbReference type="AlphaFoldDB" id="A0AB39UTA3"/>
<dbReference type="Gene3D" id="3.40.50.2300">
    <property type="match status" value="1"/>
</dbReference>
<dbReference type="SMART" id="SM00448">
    <property type="entry name" value="REC"/>
    <property type="match status" value="1"/>
</dbReference>
<evidence type="ECO:0000256" key="7">
    <source>
        <dbReference type="PROSITE-ProRule" id="PRU00169"/>
    </source>
</evidence>
<dbReference type="Pfam" id="PF01339">
    <property type="entry name" value="CheB_methylest"/>
    <property type="match status" value="1"/>
</dbReference>
<dbReference type="CDD" id="cd17541">
    <property type="entry name" value="REC_CheB-like"/>
    <property type="match status" value="1"/>
</dbReference>
<proteinExistence type="predicted"/>
<dbReference type="InterPro" id="IPR011006">
    <property type="entry name" value="CheY-like_superfamily"/>
</dbReference>
<dbReference type="InterPro" id="IPR001789">
    <property type="entry name" value="Sig_transdc_resp-reg_receiver"/>
</dbReference>
<reference evidence="10" key="1">
    <citation type="submission" date="2024-05" db="EMBL/GenBank/DDBJ databases">
        <title>Genome sequencing of novel strain.</title>
        <authorList>
            <person name="Ganbat D."/>
            <person name="Ganbat S."/>
            <person name="Lee S.-J."/>
        </authorList>
    </citation>
    <scope>NUCLEOTIDE SEQUENCE</scope>
    <source>
        <strain evidence="10">SMD15-11</strain>
    </source>
</reference>
<evidence type="ECO:0000259" key="9">
    <source>
        <dbReference type="PROSITE" id="PS50122"/>
    </source>
</evidence>
<name>A0AB39UTA3_9GAMM</name>
<dbReference type="GO" id="GO:0005737">
    <property type="term" value="C:cytoplasm"/>
    <property type="evidence" value="ECO:0007669"/>
    <property type="project" value="InterPro"/>
</dbReference>
<dbReference type="PROSITE" id="PS50110">
    <property type="entry name" value="RESPONSE_REGULATORY"/>
    <property type="match status" value="1"/>
</dbReference>
<dbReference type="PROSITE" id="PS50122">
    <property type="entry name" value="CHEB"/>
    <property type="match status" value="1"/>
</dbReference>
<sequence>MTPVRLVIAEDTLSMQAILQQIFTPDQGFELLALCNNGRELIEAVARNRPDVIITDLDMPVMDGVTAIQTLRQRWPDIPILVFSNSFILHRSRGSLSAADVGATDILFKPPSVSRQSLPQIAGLLRERVRAAASARPVPATTRPKGPAQASEADVAPLLRRWPRIDYIAIGTSTGGPQTLRTVLGRLPKLFRQTVLVTQHMDAAFMLQFADWLDTQIAPRVRIPGQGERLRPAHVYVAPGDVHMTVEQDTIRLSSAPPEHSCRPAADPLFRSLIPHARHTCALVLTGIGQDGALGLKQLREAGALTLAQDEDSSVVWGMPGTAVRLGAAEAVWSDHALAGFLETLTTRKED</sequence>
<feature type="active site" evidence="6">
    <location>
        <position position="200"/>
    </location>
</feature>
<feature type="domain" description="CheB-type methylesterase" evidence="9">
    <location>
        <begin position="161"/>
        <end position="332"/>
    </location>
</feature>
<dbReference type="Gene3D" id="3.40.50.180">
    <property type="entry name" value="Methylesterase CheB, C-terminal domain"/>
    <property type="match status" value="1"/>
</dbReference>
<dbReference type="InterPro" id="IPR000673">
    <property type="entry name" value="Sig_transdc_resp-reg_Me-estase"/>
</dbReference>
<dbReference type="EC" id="3.1.1.61" evidence="4"/>
<dbReference type="SUPFAM" id="SSF52172">
    <property type="entry name" value="CheY-like"/>
    <property type="match status" value="1"/>
</dbReference>
<dbReference type="PANTHER" id="PTHR42872">
    <property type="entry name" value="PROTEIN-GLUTAMATE METHYLESTERASE/PROTEIN-GLUTAMINE GLUTAMINASE"/>
    <property type="match status" value="1"/>
</dbReference>
<dbReference type="RefSeq" id="WP_369600288.1">
    <property type="nucleotide sequence ID" value="NZ_CP154858.1"/>
</dbReference>
<evidence type="ECO:0000259" key="8">
    <source>
        <dbReference type="PROSITE" id="PS50110"/>
    </source>
</evidence>
<dbReference type="EMBL" id="CP154858">
    <property type="protein sequence ID" value="XDT71250.1"/>
    <property type="molecule type" value="Genomic_DNA"/>
</dbReference>
<dbReference type="GO" id="GO:0000156">
    <property type="term" value="F:phosphorelay response regulator activity"/>
    <property type="evidence" value="ECO:0007669"/>
    <property type="project" value="InterPro"/>
</dbReference>
<evidence type="ECO:0000256" key="3">
    <source>
        <dbReference type="ARBA" id="ARBA00022801"/>
    </source>
</evidence>
<keyword evidence="7" id="KW-0597">Phosphoprotein</keyword>
<dbReference type="SUPFAM" id="SSF52738">
    <property type="entry name" value="Methylesterase CheB, C-terminal domain"/>
    <property type="match status" value="1"/>
</dbReference>
<gene>
    <name evidence="10" type="ORF">AAIA72_10580</name>
</gene>
<feature type="active site" evidence="6">
    <location>
        <position position="173"/>
    </location>
</feature>
<evidence type="ECO:0000313" key="10">
    <source>
        <dbReference type="EMBL" id="XDT71250.1"/>
    </source>
</evidence>
<dbReference type="PANTHER" id="PTHR42872:SF6">
    <property type="entry name" value="PROTEIN-GLUTAMATE METHYLESTERASE_PROTEIN-GLUTAMINE GLUTAMINASE"/>
    <property type="match status" value="1"/>
</dbReference>
<evidence type="ECO:0000256" key="2">
    <source>
        <dbReference type="ARBA" id="ARBA00022500"/>
    </source>
</evidence>
<accession>A0AB39UTA3</accession>
<dbReference type="InterPro" id="IPR035909">
    <property type="entry name" value="CheB_C"/>
</dbReference>
<feature type="active site" evidence="6">
    <location>
        <position position="291"/>
    </location>
</feature>
<dbReference type="KEGG" id="tcd:AAIA72_10580"/>
<dbReference type="GO" id="GO:0008984">
    <property type="term" value="F:protein-glutamate methylesterase activity"/>
    <property type="evidence" value="ECO:0007669"/>
    <property type="project" value="UniProtKB-EC"/>
</dbReference>
<evidence type="ECO:0000256" key="4">
    <source>
        <dbReference type="ARBA" id="ARBA00039140"/>
    </source>
</evidence>
<dbReference type="CDD" id="cd16432">
    <property type="entry name" value="CheB_Rec"/>
    <property type="match status" value="1"/>
</dbReference>
<protein>
    <recommendedName>
        <fullName evidence="4">protein-glutamate methylesterase</fullName>
        <ecNumber evidence="4">3.1.1.61</ecNumber>
    </recommendedName>
</protein>
<comment type="catalytic activity">
    <reaction evidence="5">
        <text>[protein]-L-glutamate 5-O-methyl ester + H2O = L-glutamyl-[protein] + methanol + H(+)</text>
        <dbReference type="Rhea" id="RHEA:23236"/>
        <dbReference type="Rhea" id="RHEA-COMP:10208"/>
        <dbReference type="Rhea" id="RHEA-COMP:10311"/>
        <dbReference type="ChEBI" id="CHEBI:15377"/>
        <dbReference type="ChEBI" id="CHEBI:15378"/>
        <dbReference type="ChEBI" id="CHEBI:17790"/>
        <dbReference type="ChEBI" id="CHEBI:29973"/>
        <dbReference type="ChEBI" id="CHEBI:82795"/>
        <dbReference type="EC" id="3.1.1.61"/>
    </reaction>
</comment>